<protein>
    <recommendedName>
        <fullName evidence="4">DNA-directed RNA polymerase RpoA/D/Rpb3-type domain-containing protein</fullName>
    </recommendedName>
</protein>
<keyword evidence="1" id="KW-0240">DNA-directed RNA polymerase</keyword>
<feature type="domain" description="DNA-directed RNA polymerase RpoA/D/Rpb3-type" evidence="4">
    <location>
        <begin position="27"/>
        <end position="265"/>
    </location>
</feature>
<comment type="caution">
    <text evidence="5">The sequence shown here is derived from an EMBL/GenBank/DDBJ whole genome shotgun (WGS) entry which is preliminary data.</text>
</comment>
<evidence type="ECO:0000313" key="6">
    <source>
        <dbReference type="Proteomes" id="UP001162640"/>
    </source>
</evidence>
<evidence type="ECO:0000256" key="3">
    <source>
        <dbReference type="SAM" id="MobiDB-lite"/>
    </source>
</evidence>
<dbReference type="SMART" id="SM00662">
    <property type="entry name" value="RPOLD"/>
    <property type="match status" value="1"/>
</dbReference>
<dbReference type="EMBL" id="BLQM01000550">
    <property type="protein sequence ID" value="GMH94225.1"/>
    <property type="molecule type" value="Genomic_DNA"/>
</dbReference>
<dbReference type="AlphaFoldDB" id="A0A9W7BXK0"/>
<feature type="compositionally biased region" description="Polar residues" evidence="3">
    <location>
        <begin position="76"/>
        <end position="85"/>
    </location>
</feature>
<organism evidence="5 6">
    <name type="scientific">Triparma laevis f. inornata</name>
    <dbReference type="NCBI Taxonomy" id="1714386"/>
    <lineage>
        <taxon>Eukaryota</taxon>
        <taxon>Sar</taxon>
        <taxon>Stramenopiles</taxon>
        <taxon>Ochrophyta</taxon>
        <taxon>Bolidophyceae</taxon>
        <taxon>Parmales</taxon>
        <taxon>Triparmaceae</taxon>
        <taxon>Triparma</taxon>
    </lineage>
</organism>
<dbReference type="InterPro" id="IPR011263">
    <property type="entry name" value="DNA-dir_RNA_pol_RpoA/D/Rpb3"/>
</dbReference>
<dbReference type="GO" id="GO:0003899">
    <property type="term" value="F:DNA-directed RNA polymerase activity"/>
    <property type="evidence" value="ECO:0007669"/>
    <property type="project" value="InterPro"/>
</dbReference>
<dbReference type="Proteomes" id="UP001162640">
    <property type="component" value="Unassembled WGS sequence"/>
</dbReference>
<dbReference type="Gene3D" id="2.170.120.12">
    <property type="entry name" value="DNA-directed RNA polymerase, insert domain"/>
    <property type="match status" value="1"/>
</dbReference>
<dbReference type="Pfam" id="PF01193">
    <property type="entry name" value="RNA_pol_L"/>
    <property type="match status" value="1"/>
</dbReference>
<accession>A0A9W7BXK0</accession>
<dbReference type="GO" id="GO:0046983">
    <property type="term" value="F:protein dimerization activity"/>
    <property type="evidence" value="ECO:0007669"/>
    <property type="project" value="InterPro"/>
</dbReference>
<gene>
    <name evidence="5" type="ORF">TL16_g12844</name>
</gene>
<dbReference type="SUPFAM" id="SSF56553">
    <property type="entry name" value="Insert subdomain of RNA polymerase alpha subunit"/>
    <property type="match status" value="1"/>
</dbReference>
<dbReference type="SUPFAM" id="SSF55257">
    <property type="entry name" value="RBP11-like subunits of RNA polymerase"/>
    <property type="match status" value="1"/>
</dbReference>
<reference evidence="6" key="1">
    <citation type="journal article" date="2023" name="Commun. Biol.">
        <title>Genome analysis of Parmales, the sister group of diatoms, reveals the evolutionary specialization of diatoms from phago-mixotrophs to photoautotrophs.</title>
        <authorList>
            <person name="Ban H."/>
            <person name="Sato S."/>
            <person name="Yoshikawa S."/>
            <person name="Yamada K."/>
            <person name="Nakamura Y."/>
            <person name="Ichinomiya M."/>
            <person name="Sato N."/>
            <person name="Blanc-Mathieu R."/>
            <person name="Endo H."/>
            <person name="Kuwata A."/>
            <person name="Ogata H."/>
        </authorList>
    </citation>
    <scope>NUCLEOTIDE SEQUENCE [LARGE SCALE GENOMIC DNA]</scope>
</reference>
<dbReference type="Gene3D" id="3.30.1360.10">
    <property type="entry name" value="RNA polymerase, RBP11-like subunit"/>
    <property type="match status" value="1"/>
</dbReference>
<dbReference type="InterPro" id="IPR050518">
    <property type="entry name" value="Rpo3/RPB3_RNA_Pol_subunit"/>
</dbReference>
<feature type="region of interest" description="Disordered" evidence="3">
    <location>
        <begin position="1"/>
        <end position="25"/>
    </location>
</feature>
<feature type="region of interest" description="Disordered" evidence="3">
    <location>
        <begin position="66"/>
        <end position="92"/>
    </location>
</feature>
<keyword evidence="2" id="KW-0804">Transcription</keyword>
<dbReference type="GO" id="GO:0005666">
    <property type="term" value="C:RNA polymerase III complex"/>
    <property type="evidence" value="ECO:0007669"/>
    <property type="project" value="TreeGrafter"/>
</dbReference>
<dbReference type="GO" id="GO:0006351">
    <property type="term" value="P:DNA-templated transcription"/>
    <property type="evidence" value="ECO:0007669"/>
    <property type="project" value="InterPro"/>
</dbReference>
<dbReference type="PANTHER" id="PTHR11800">
    <property type="entry name" value="DNA-DIRECTED RNA POLYMERASE"/>
    <property type="match status" value="1"/>
</dbReference>
<evidence type="ECO:0000256" key="1">
    <source>
        <dbReference type="ARBA" id="ARBA00022478"/>
    </source>
</evidence>
<sequence>MSSLYNVTETGITPNPLKPTPSTNTSEEYVDLFKKASVPTMAIETVYVDQNTSITHDEVLSHRLGLLPKQPPDTATRLTQKHLSSTPPPTTNNFTTVYSHELEWIPCGDQEKRLKKRPEIMPNILITKLRTNQKITLEAHCKKSTGSDHAKFSPVCTASYRMMPVVTMLEKVEGEEAEELVTLEPGVFKLVEKSGKITAEISDPLASTMSRNFMRNPSLAKKIKIERSARDFIFSIEAVGQISPVDCLVQAIEVLKGKGERLKGIMESEE</sequence>
<evidence type="ECO:0000259" key="4">
    <source>
        <dbReference type="SMART" id="SM00662"/>
    </source>
</evidence>
<dbReference type="PANTHER" id="PTHR11800:SF13">
    <property type="entry name" value="DNA-DIRECTED RNA POLYMERASES I AND III SUBUNIT RPAC1"/>
    <property type="match status" value="1"/>
</dbReference>
<name>A0A9W7BXK0_9STRA</name>
<dbReference type="InterPro" id="IPR036603">
    <property type="entry name" value="RBP11-like"/>
</dbReference>
<evidence type="ECO:0000313" key="5">
    <source>
        <dbReference type="EMBL" id="GMH94225.1"/>
    </source>
</evidence>
<dbReference type="Gene3D" id="3.30.70.20">
    <property type="match status" value="1"/>
</dbReference>
<dbReference type="GO" id="GO:0005736">
    <property type="term" value="C:RNA polymerase I complex"/>
    <property type="evidence" value="ECO:0007669"/>
    <property type="project" value="TreeGrafter"/>
</dbReference>
<proteinExistence type="predicted"/>
<feature type="compositionally biased region" description="Polar residues" evidence="3">
    <location>
        <begin position="1"/>
        <end position="13"/>
    </location>
</feature>
<dbReference type="InterPro" id="IPR036643">
    <property type="entry name" value="RNApol_insert_sf"/>
</dbReference>
<evidence type="ECO:0000256" key="2">
    <source>
        <dbReference type="ARBA" id="ARBA00023163"/>
    </source>
</evidence>